<protein>
    <submittedName>
        <fullName evidence="2">Uncharacterized protein</fullName>
    </submittedName>
</protein>
<feature type="region of interest" description="Disordered" evidence="1">
    <location>
        <begin position="1"/>
        <end position="22"/>
    </location>
</feature>
<name>A0A2A6CRS6_PRIPA</name>
<feature type="compositionally biased region" description="Basic and acidic residues" evidence="1">
    <location>
        <begin position="147"/>
        <end position="170"/>
    </location>
</feature>
<sequence length="797" mass="89693">MALLKARLNRPKARPSTASAAAAVAAPTNVAAPTLATAVMPVSDPIAVIGSPALAQNSSLKQHNPQASPSVLTHCQPNKQRTPGISSLIASSILSPDFLLGVLPKSEQTKSTHIYKSDQLSGPGFLNSSTEDVFAFGDVDPEETGEKLKLNEDSDWEPDAHDTSNGDKELQNNGLEQAKRNRFGQKQSELEKRATNNKEFKKAVASMYEKEKVRQETLEFSEQLMQRRNENLSSDFAVVTQCEDTQCAIDAVKKNAEDADKPPLPRLIIRMPKNTSVDFRRRSRKKQHCSDKDTTDEDDDWYGEKPKKRRGRKPKTESHPENTYSSRLVDPFTLEQKKKEDQMDAHTMSMKDRILKKWKKETAGTDAPLPDIARGVEGRAELRPMWKIVGDYKPADVRDRLIKMKPCEGEVVRDTFLVLKSELHSSDCALWRVDSMSLLQKFTSFLGKTEDGEFILLYKKSTTYSGWCEQLQSNYMVVEVRPVRSRNIKNRGEGIIEPHIPLVDLLPAIPEEAKDRYCARSSKSKELDDQLGAQQFICEDGVRNGLSKLIKNMMSHVHTFDYFSNPQTGKDISNDSDKIESFLKELQHIISDRVSFPRDFQQNLKMYLSCRVIDCENKENTCQICGEAPVTNTLQLFNLHHDTDVSGDEGNTNCNSEDGLPAMDYYTCDECCKFSQRQHRLVHFRKDLADRIEDRLLGATYEMPSRSPEQIIEALRQNHSWLKEMILTQTDIWDAIVQLEEAEDIEESAAEFQAAPETSAVSATEAIQIVVPIVPVPLAQQLPAVSSGFSIASLLHS</sequence>
<feature type="region of interest" description="Disordered" evidence="1">
    <location>
        <begin position="258"/>
        <end position="347"/>
    </location>
</feature>
<reference evidence="2" key="2">
    <citation type="submission" date="2022-06" db="UniProtKB">
        <authorList>
            <consortium name="EnsemblMetazoa"/>
        </authorList>
    </citation>
    <scope>IDENTIFICATION</scope>
    <source>
        <strain evidence="2">PS312</strain>
    </source>
</reference>
<dbReference type="AlphaFoldDB" id="A0A2A6CRS6"/>
<dbReference type="PANTHER" id="PTHR14689:SF0">
    <property type="entry name" value="COILED-COIL DOMAIN-CONTAINING PROTEIN 82"/>
    <property type="match status" value="1"/>
</dbReference>
<dbReference type="GO" id="GO:0005634">
    <property type="term" value="C:nucleus"/>
    <property type="evidence" value="ECO:0000318"/>
    <property type="project" value="GO_Central"/>
</dbReference>
<dbReference type="Proteomes" id="UP000005239">
    <property type="component" value="Unassembled WGS sequence"/>
</dbReference>
<accession>A0A2A6CRS6</accession>
<dbReference type="EnsemblMetazoa" id="PPA05402.1">
    <property type="protein sequence ID" value="PPA05402.1"/>
    <property type="gene ID" value="WBGene00094956"/>
</dbReference>
<feature type="compositionally biased region" description="Basic and acidic residues" evidence="1">
    <location>
        <begin position="335"/>
        <end position="347"/>
    </location>
</feature>
<dbReference type="PANTHER" id="PTHR14689">
    <property type="entry name" value="PHORBOL-ESTER_DAG-TYPE DOMAIN-CONTAINING PROTEIN"/>
    <property type="match status" value="1"/>
</dbReference>
<evidence type="ECO:0000313" key="2">
    <source>
        <dbReference type="EnsemblMetazoa" id="PPA05402.1"/>
    </source>
</evidence>
<feature type="region of interest" description="Disordered" evidence="1">
    <location>
        <begin position="57"/>
        <end position="79"/>
    </location>
</feature>
<gene>
    <name evidence="2" type="primary">WBGene00094956</name>
</gene>
<reference evidence="3" key="1">
    <citation type="journal article" date="2008" name="Nat. Genet.">
        <title>The Pristionchus pacificus genome provides a unique perspective on nematode lifestyle and parasitism.</title>
        <authorList>
            <person name="Dieterich C."/>
            <person name="Clifton S.W."/>
            <person name="Schuster L.N."/>
            <person name="Chinwalla A."/>
            <person name="Delehaunty K."/>
            <person name="Dinkelacker I."/>
            <person name="Fulton L."/>
            <person name="Fulton R."/>
            <person name="Godfrey J."/>
            <person name="Minx P."/>
            <person name="Mitreva M."/>
            <person name="Roeseler W."/>
            <person name="Tian H."/>
            <person name="Witte H."/>
            <person name="Yang S.P."/>
            <person name="Wilson R.K."/>
            <person name="Sommer R.J."/>
        </authorList>
    </citation>
    <scope>NUCLEOTIDE SEQUENCE [LARGE SCALE GENOMIC DNA]</scope>
    <source>
        <strain evidence="3">PS312</strain>
    </source>
</reference>
<accession>A0A8R1YAA1</accession>
<proteinExistence type="predicted"/>
<feature type="region of interest" description="Disordered" evidence="1">
    <location>
        <begin position="147"/>
        <end position="195"/>
    </location>
</feature>
<evidence type="ECO:0000256" key="1">
    <source>
        <dbReference type="SAM" id="MobiDB-lite"/>
    </source>
</evidence>
<evidence type="ECO:0000313" key="3">
    <source>
        <dbReference type="Proteomes" id="UP000005239"/>
    </source>
</evidence>
<organism evidence="2 3">
    <name type="scientific">Pristionchus pacificus</name>
    <name type="common">Parasitic nematode worm</name>
    <dbReference type="NCBI Taxonomy" id="54126"/>
    <lineage>
        <taxon>Eukaryota</taxon>
        <taxon>Metazoa</taxon>
        <taxon>Ecdysozoa</taxon>
        <taxon>Nematoda</taxon>
        <taxon>Chromadorea</taxon>
        <taxon>Rhabditida</taxon>
        <taxon>Rhabditina</taxon>
        <taxon>Diplogasteromorpha</taxon>
        <taxon>Diplogasteroidea</taxon>
        <taxon>Neodiplogasteridae</taxon>
        <taxon>Pristionchus</taxon>
    </lineage>
</organism>
<keyword evidence="3" id="KW-1185">Reference proteome</keyword>
<dbReference type="OrthoDB" id="309640at2759"/>